<evidence type="ECO:0000256" key="11">
    <source>
        <dbReference type="ARBA" id="ARBA00042639"/>
    </source>
</evidence>
<dbReference type="KEGG" id="saci:Sinac_5397"/>
<dbReference type="PIRSF" id="PIRSF000239">
    <property type="entry name" value="AHPC"/>
    <property type="match status" value="1"/>
</dbReference>
<dbReference type="AlphaFoldDB" id="L0DL34"/>
<dbReference type="FunFam" id="3.40.30.10:FF:000007">
    <property type="entry name" value="Thioredoxin-dependent thiol peroxidase"/>
    <property type="match status" value="1"/>
</dbReference>
<comment type="subunit">
    <text evidence="2">Monomer.</text>
</comment>
<protein>
    <recommendedName>
        <fullName evidence="3">thioredoxin-dependent peroxiredoxin</fullName>
        <ecNumber evidence="3">1.11.1.24</ecNumber>
    </recommendedName>
    <alternativeName>
        <fullName evidence="9">Thioredoxin peroxidase</fullName>
    </alternativeName>
    <alternativeName>
        <fullName evidence="11">Thioredoxin-dependent peroxiredoxin Bcp</fullName>
    </alternativeName>
</protein>
<comment type="similarity">
    <text evidence="10">Belongs to the peroxiredoxin family. BCP/PrxQ subfamily.</text>
</comment>
<dbReference type="InterPro" id="IPR013766">
    <property type="entry name" value="Thioredoxin_domain"/>
</dbReference>
<keyword evidence="6" id="KW-0560">Oxidoreductase</keyword>
<dbReference type="SUPFAM" id="SSF52833">
    <property type="entry name" value="Thioredoxin-like"/>
    <property type="match status" value="1"/>
</dbReference>
<evidence type="ECO:0000256" key="13">
    <source>
        <dbReference type="PIRSR" id="PIRSR000239-1"/>
    </source>
</evidence>
<name>L0DL34_SINAD</name>
<organism evidence="15 16">
    <name type="scientific">Singulisphaera acidiphila (strain ATCC BAA-1392 / DSM 18658 / VKM B-2454 / MOB10)</name>
    <dbReference type="NCBI Taxonomy" id="886293"/>
    <lineage>
        <taxon>Bacteria</taxon>
        <taxon>Pseudomonadati</taxon>
        <taxon>Planctomycetota</taxon>
        <taxon>Planctomycetia</taxon>
        <taxon>Isosphaerales</taxon>
        <taxon>Isosphaeraceae</taxon>
        <taxon>Singulisphaera</taxon>
    </lineage>
</organism>
<dbReference type="HOGENOM" id="CLU_042529_14_1_0"/>
<dbReference type="GO" id="GO:0008379">
    <property type="term" value="F:thioredoxin peroxidase activity"/>
    <property type="evidence" value="ECO:0007669"/>
    <property type="project" value="TreeGrafter"/>
</dbReference>
<evidence type="ECO:0000256" key="4">
    <source>
        <dbReference type="ARBA" id="ARBA00022559"/>
    </source>
</evidence>
<reference evidence="15 16" key="1">
    <citation type="submission" date="2012-02" db="EMBL/GenBank/DDBJ databases">
        <title>Complete sequence of chromosome of Singulisphaera acidiphila DSM 18658.</title>
        <authorList>
            <consortium name="US DOE Joint Genome Institute (JGI-PGF)"/>
            <person name="Lucas S."/>
            <person name="Copeland A."/>
            <person name="Lapidus A."/>
            <person name="Glavina del Rio T."/>
            <person name="Dalin E."/>
            <person name="Tice H."/>
            <person name="Bruce D."/>
            <person name="Goodwin L."/>
            <person name="Pitluck S."/>
            <person name="Peters L."/>
            <person name="Ovchinnikova G."/>
            <person name="Chertkov O."/>
            <person name="Kyrpides N."/>
            <person name="Mavromatis K."/>
            <person name="Ivanova N."/>
            <person name="Brettin T."/>
            <person name="Detter J.C."/>
            <person name="Han C."/>
            <person name="Larimer F."/>
            <person name="Land M."/>
            <person name="Hauser L."/>
            <person name="Markowitz V."/>
            <person name="Cheng J.-F."/>
            <person name="Hugenholtz P."/>
            <person name="Woyke T."/>
            <person name="Wu D."/>
            <person name="Tindall B."/>
            <person name="Pomrenke H."/>
            <person name="Brambilla E."/>
            <person name="Klenk H.-P."/>
            <person name="Eisen J.A."/>
        </authorList>
    </citation>
    <scope>NUCLEOTIDE SEQUENCE [LARGE SCALE GENOMIC DNA]</scope>
    <source>
        <strain evidence="16">ATCC BAA-1392 / DSM 18658 / VKM B-2454 / MOB10</strain>
    </source>
</reference>
<dbReference type="CDD" id="cd03017">
    <property type="entry name" value="PRX_BCP"/>
    <property type="match status" value="1"/>
</dbReference>
<evidence type="ECO:0000259" key="14">
    <source>
        <dbReference type="PROSITE" id="PS51352"/>
    </source>
</evidence>
<feature type="active site" description="Cysteine sulfenic acid (-SOH) intermediate; for peroxidase activity" evidence="13">
    <location>
        <position position="44"/>
    </location>
</feature>
<keyword evidence="8" id="KW-0676">Redox-active center</keyword>
<evidence type="ECO:0000256" key="7">
    <source>
        <dbReference type="ARBA" id="ARBA00023157"/>
    </source>
</evidence>
<evidence type="ECO:0000256" key="6">
    <source>
        <dbReference type="ARBA" id="ARBA00023002"/>
    </source>
</evidence>
<dbReference type="STRING" id="886293.Sinac_5397"/>
<dbReference type="InterPro" id="IPR000866">
    <property type="entry name" value="AhpC/TSA"/>
</dbReference>
<dbReference type="EMBL" id="CP003364">
    <property type="protein sequence ID" value="AGA29545.1"/>
    <property type="molecule type" value="Genomic_DNA"/>
</dbReference>
<dbReference type="OrthoDB" id="9812811at2"/>
<keyword evidence="16" id="KW-1185">Reference proteome</keyword>
<comment type="catalytic activity">
    <reaction evidence="12">
        <text>a hydroperoxide + [thioredoxin]-dithiol = an alcohol + [thioredoxin]-disulfide + H2O</text>
        <dbReference type="Rhea" id="RHEA:62620"/>
        <dbReference type="Rhea" id="RHEA-COMP:10698"/>
        <dbReference type="Rhea" id="RHEA-COMP:10700"/>
        <dbReference type="ChEBI" id="CHEBI:15377"/>
        <dbReference type="ChEBI" id="CHEBI:29950"/>
        <dbReference type="ChEBI" id="CHEBI:30879"/>
        <dbReference type="ChEBI" id="CHEBI:35924"/>
        <dbReference type="ChEBI" id="CHEBI:50058"/>
        <dbReference type="EC" id="1.11.1.24"/>
    </reaction>
</comment>
<dbReference type="InterPro" id="IPR050924">
    <property type="entry name" value="Peroxiredoxin_BCP/PrxQ"/>
</dbReference>
<evidence type="ECO:0000256" key="12">
    <source>
        <dbReference type="ARBA" id="ARBA00049091"/>
    </source>
</evidence>
<evidence type="ECO:0000313" key="15">
    <source>
        <dbReference type="EMBL" id="AGA29545.1"/>
    </source>
</evidence>
<sequence length="153" mass="16944">MIESGQPAPDFTLPDQRGQEVTLSQLQGAPVVLYFYPKDDTPGCTKEACAFRDARADYEAAGAHVIGVSPDNSTSHLKFAEKYDLPFTLVADVDRQVCEAYGVWQEKNNYGKKSMGVVRTTFIIDRNGIVQKTFPKVKVDGHSDEILETLKSL</sequence>
<evidence type="ECO:0000256" key="10">
    <source>
        <dbReference type="ARBA" id="ARBA00038489"/>
    </source>
</evidence>
<dbReference type="RefSeq" id="WP_015248648.1">
    <property type="nucleotide sequence ID" value="NC_019892.1"/>
</dbReference>
<dbReference type="EC" id="1.11.1.24" evidence="3"/>
<keyword evidence="4" id="KW-0575">Peroxidase</keyword>
<dbReference type="Gene3D" id="3.40.30.10">
    <property type="entry name" value="Glutaredoxin"/>
    <property type="match status" value="1"/>
</dbReference>
<dbReference type="NCBIfam" id="NF006960">
    <property type="entry name" value="PRK09437.1"/>
    <property type="match status" value="1"/>
</dbReference>
<evidence type="ECO:0000256" key="9">
    <source>
        <dbReference type="ARBA" id="ARBA00032824"/>
    </source>
</evidence>
<dbReference type="Pfam" id="PF00578">
    <property type="entry name" value="AhpC-TSA"/>
    <property type="match status" value="1"/>
</dbReference>
<dbReference type="InterPro" id="IPR036249">
    <property type="entry name" value="Thioredoxin-like_sf"/>
</dbReference>
<evidence type="ECO:0000256" key="2">
    <source>
        <dbReference type="ARBA" id="ARBA00011245"/>
    </source>
</evidence>
<dbReference type="GO" id="GO:0045454">
    <property type="term" value="P:cell redox homeostasis"/>
    <property type="evidence" value="ECO:0007669"/>
    <property type="project" value="TreeGrafter"/>
</dbReference>
<comment type="function">
    <text evidence="1">Thiol-specific peroxidase that catalyzes the reduction of hydrogen peroxide and organic hydroperoxides to water and alcohols, respectively. Plays a role in cell protection against oxidative stress by detoxifying peroxides and as sensor of hydrogen peroxide-mediated signaling events.</text>
</comment>
<accession>L0DL34</accession>
<dbReference type="GO" id="GO:0034599">
    <property type="term" value="P:cellular response to oxidative stress"/>
    <property type="evidence" value="ECO:0007669"/>
    <property type="project" value="TreeGrafter"/>
</dbReference>
<dbReference type="GO" id="GO:0005737">
    <property type="term" value="C:cytoplasm"/>
    <property type="evidence" value="ECO:0007669"/>
    <property type="project" value="TreeGrafter"/>
</dbReference>
<evidence type="ECO:0000256" key="8">
    <source>
        <dbReference type="ARBA" id="ARBA00023284"/>
    </source>
</evidence>
<dbReference type="eggNOG" id="COG1225">
    <property type="taxonomic scope" value="Bacteria"/>
</dbReference>
<evidence type="ECO:0000256" key="1">
    <source>
        <dbReference type="ARBA" id="ARBA00003330"/>
    </source>
</evidence>
<feature type="domain" description="Thioredoxin" evidence="14">
    <location>
        <begin position="2"/>
        <end position="153"/>
    </location>
</feature>
<keyword evidence="7" id="KW-1015">Disulfide bond</keyword>
<evidence type="ECO:0000256" key="3">
    <source>
        <dbReference type="ARBA" id="ARBA00013017"/>
    </source>
</evidence>
<dbReference type="InterPro" id="IPR024706">
    <property type="entry name" value="Peroxiredoxin_AhpC-typ"/>
</dbReference>
<evidence type="ECO:0000313" key="16">
    <source>
        <dbReference type="Proteomes" id="UP000010798"/>
    </source>
</evidence>
<keyword evidence="5" id="KW-0049">Antioxidant</keyword>
<dbReference type="Proteomes" id="UP000010798">
    <property type="component" value="Chromosome"/>
</dbReference>
<dbReference type="PANTHER" id="PTHR42801:SF4">
    <property type="entry name" value="AHPC_TSA FAMILY PROTEIN"/>
    <property type="match status" value="1"/>
</dbReference>
<evidence type="ECO:0000256" key="5">
    <source>
        <dbReference type="ARBA" id="ARBA00022862"/>
    </source>
</evidence>
<gene>
    <name evidence="15" type="ordered locus">Sinac_5397</name>
</gene>
<proteinExistence type="inferred from homology"/>
<dbReference type="PROSITE" id="PS51352">
    <property type="entry name" value="THIOREDOXIN_2"/>
    <property type="match status" value="1"/>
</dbReference>
<dbReference type="PANTHER" id="PTHR42801">
    <property type="entry name" value="THIOREDOXIN-DEPENDENT PEROXIDE REDUCTASE"/>
    <property type="match status" value="1"/>
</dbReference>